<dbReference type="EMBL" id="AABL01001012">
    <property type="protein sequence ID" value="EAA15227.1"/>
    <property type="molecule type" value="Genomic_DNA"/>
</dbReference>
<evidence type="ECO:0000313" key="1">
    <source>
        <dbReference type="EMBL" id="EAA15227.1"/>
    </source>
</evidence>
<dbReference type="Proteomes" id="UP000008553">
    <property type="component" value="Unassembled WGS sequence"/>
</dbReference>
<accession>Q7RIV7</accession>
<name>Q7RIV7_PLAYO</name>
<dbReference type="AlphaFoldDB" id="Q7RIV7"/>
<feature type="non-terminal residue" evidence="1">
    <location>
        <position position="31"/>
    </location>
</feature>
<dbReference type="InParanoid" id="Q7RIV7"/>
<keyword evidence="2" id="KW-1185">Reference proteome</keyword>
<proteinExistence type="predicted"/>
<evidence type="ECO:0000313" key="2">
    <source>
        <dbReference type="Proteomes" id="UP000008553"/>
    </source>
</evidence>
<protein>
    <submittedName>
        <fullName evidence="1">Uncharacterized protein</fullName>
    </submittedName>
</protein>
<gene>
    <name evidence="1" type="ORF">PY03509</name>
</gene>
<reference evidence="1 2" key="1">
    <citation type="journal article" date="2002" name="Nature">
        <title>Genome sequence and comparative analysis of the model rodent malaria parasite Plasmodium yoelii yoelii.</title>
        <authorList>
            <person name="Carlton J.M."/>
            <person name="Angiuoli S.V."/>
            <person name="Suh B.B."/>
            <person name="Kooij T.W."/>
            <person name="Pertea M."/>
            <person name="Silva J.C."/>
            <person name="Ermolaeva M.D."/>
            <person name="Allen J.E."/>
            <person name="Selengut J.D."/>
            <person name="Koo H.L."/>
            <person name="Peterson J.D."/>
            <person name="Pop M."/>
            <person name="Kosack D.S."/>
            <person name="Shumway M.F."/>
            <person name="Bidwell S.L."/>
            <person name="Shallom S.J."/>
            <person name="van Aken S.E."/>
            <person name="Riedmuller S.B."/>
            <person name="Feldblyum T.V."/>
            <person name="Cho J.K."/>
            <person name="Quackenbush J."/>
            <person name="Sedegah M."/>
            <person name="Shoaibi A."/>
            <person name="Cummings L.M."/>
            <person name="Florens L."/>
            <person name="Yates J.R."/>
            <person name="Raine J.D."/>
            <person name="Sinden R.E."/>
            <person name="Harris M.A."/>
            <person name="Cunningham D.A."/>
            <person name="Preiser P.R."/>
            <person name="Bergman L.W."/>
            <person name="Vaidya A.B."/>
            <person name="van Lin L.H."/>
            <person name="Janse C.J."/>
            <person name="Waters A.P."/>
            <person name="Smith H.O."/>
            <person name="White O.R."/>
            <person name="Salzberg S.L."/>
            <person name="Venter J.C."/>
            <person name="Fraser C.M."/>
            <person name="Hoffman S.L."/>
            <person name="Gardner M.J."/>
            <person name="Carucci D.J."/>
        </authorList>
    </citation>
    <scope>NUCLEOTIDE SEQUENCE [LARGE SCALE GENOMIC DNA]</scope>
    <source>
        <strain evidence="1 2">17XNL</strain>
    </source>
</reference>
<comment type="caution">
    <text evidence="1">The sequence shown here is derived from an EMBL/GenBank/DDBJ whole genome shotgun (WGS) entry which is preliminary data.</text>
</comment>
<dbReference type="PaxDb" id="73239-Q7RIV7"/>
<organism evidence="1 2">
    <name type="scientific">Plasmodium yoelii yoelii</name>
    <dbReference type="NCBI Taxonomy" id="73239"/>
    <lineage>
        <taxon>Eukaryota</taxon>
        <taxon>Sar</taxon>
        <taxon>Alveolata</taxon>
        <taxon>Apicomplexa</taxon>
        <taxon>Aconoidasida</taxon>
        <taxon>Haemosporida</taxon>
        <taxon>Plasmodiidae</taxon>
        <taxon>Plasmodium</taxon>
        <taxon>Plasmodium (Vinckeia)</taxon>
    </lineage>
</organism>
<sequence>METFKCMGNVLGAGIMMTSKGEHSGIGSNTH</sequence>